<evidence type="ECO:0000256" key="5">
    <source>
        <dbReference type="ARBA" id="ARBA00022692"/>
    </source>
</evidence>
<organism evidence="11 12">
    <name type="scientific">Pichia kluyveri</name>
    <name type="common">Yeast</name>
    <dbReference type="NCBI Taxonomy" id="36015"/>
    <lineage>
        <taxon>Eukaryota</taxon>
        <taxon>Fungi</taxon>
        <taxon>Dikarya</taxon>
        <taxon>Ascomycota</taxon>
        <taxon>Saccharomycotina</taxon>
        <taxon>Pichiomycetes</taxon>
        <taxon>Pichiales</taxon>
        <taxon>Pichiaceae</taxon>
        <taxon>Pichia</taxon>
    </lineage>
</organism>
<keyword evidence="4" id="KW-0808">Transferase</keyword>
<dbReference type="SUPFAM" id="SSF53448">
    <property type="entry name" value="Nucleotide-diphospho-sugar transferases"/>
    <property type="match status" value="1"/>
</dbReference>
<evidence type="ECO:0000313" key="11">
    <source>
        <dbReference type="EMBL" id="GMM48462.1"/>
    </source>
</evidence>
<evidence type="ECO:0000313" key="12">
    <source>
        <dbReference type="Proteomes" id="UP001378960"/>
    </source>
</evidence>
<dbReference type="AlphaFoldDB" id="A0AAV5RBI4"/>
<dbReference type="GO" id="GO:0000139">
    <property type="term" value="C:Golgi membrane"/>
    <property type="evidence" value="ECO:0007669"/>
    <property type="project" value="UniProtKB-SubCell"/>
</dbReference>
<keyword evidence="9 10" id="KW-0472">Membrane</keyword>
<reference evidence="11 12" key="1">
    <citation type="journal article" date="2023" name="Elife">
        <title>Identification of key yeast species and microbe-microbe interactions impacting larval growth of Drosophila in the wild.</title>
        <authorList>
            <person name="Mure A."/>
            <person name="Sugiura Y."/>
            <person name="Maeda R."/>
            <person name="Honda K."/>
            <person name="Sakurai N."/>
            <person name="Takahashi Y."/>
            <person name="Watada M."/>
            <person name="Katoh T."/>
            <person name="Gotoh A."/>
            <person name="Gotoh Y."/>
            <person name="Taniguchi I."/>
            <person name="Nakamura K."/>
            <person name="Hayashi T."/>
            <person name="Katayama T."/>
            <person name="Uemura T."/>
            <person name="Hattori Y."/>
        </authorList>
    </citation>
    <scope>NUCLEOTIDE SEQUENCE [LARGE SCALE GENOMIC DNA]</scope>
    <source>
        <strain evidence="11 12">PK-24</strain>
    </source>
</reference>
<evidence type="ECO:0000256" key="3">
    <source>
        <dbReference type="ARBA" id="ARBA00009105"/>
    </source>
</evidence>
<evidence type="ECO:0000256" key="1">
    <source>
        <dbReference type="ARBA" id="ARBA00004323"/>
    </source>
</evidence>
<evidence type="ECO:0000256" key="9">
    <source>
        <dbReference type="ARBA" id="ARBA00023136"/>
    </source>
</evidence>
<comment type="caution">
    <text evidence="11">The sequence shown here is derived from an EMBL/GenBank/DDBJ whole genome shotgun (WGS) entry which is preliminary data.</text>
</comment>
<protein>
    <submittedName>
        <fullName evidence="11">Uncharacterized protein</fullName>
    </submittedName>
</protein>
<feature type="transmembrane region" description="Helical" evidence="10">
    <location>
        <begin position="41"/>
        <end position="63"/>
    </location>
</feature>
<dbReference type="EMBL" id="BTGB01000009">
    <property type="protein sequence ID" value="GMM48462.1"/>
    <property type="molecule type" value="Genomic_DNA"/>
</dbReference>
<comment type="subcellular location">
    <subcellularLocation>
        <location evidence="1">Golgi apparatus membrane</location>
        <topology evidence="1">Single-pass type II membrane protein</topology>
    </subcellularLocation>
</comment>
<sequence>MVNFVKKLTLPLYESKYKEKKVGFNTNQYSLFAITRSPSPYVIILILFAILSTGWILNCFFIGNSNNYYNYNNSELSWNECIKPGSDTYMKFFTRVFNIYEFHHIDQNSIDLLIRSSNSNNNNNDKNINININENIKKLNRYSKIELNSLIQVNPNFIEEAKFKHVSILKRLPQFSINLSRGNGYVMVGNKKSYWNIYLTIKLLRQLGSNYPFEIIITSINEFDDYFCSNLIKNYNAKCIMLNERLPINILSDMIISDLWKTLAILSSNFQNVIYLNSNTYPVKSLDELFDSPIFRKHGLVLWSDTNRRETVPSFYEIQNIKIGKPIRYLNDIYTSSKLFKTTNNENYNDNYVSYHDRAGTIQEWTINDDFMLIDKSIYLHSLLLSLWYQNEGIDKLYPLISPSNQNLAGKETIAAAATYMKKTYYQVSRKPTVSDINGLSKIKLFINWDPINDFINLNKISSLINTDYQRLTEHFKYNYKKYFIDTFETGEVQSTPLFYNFSPIDQISNPIDLYNQLDEQDNINMRFLPIPPNNFDIEKYLVQYTHEIYCKWSNPWTKQLDPHSLSTLCNIYLKNHMKVLL</sequence>
<evidence type="ECO:0000256" key="2">
    <source>
        <dbReference type="ARBA" id="ARBA00004922"/>
    </source>
</evidence>
<evidence type="ECO:0000256" key="8">
    <source>
        <dbReference type="ARBA" id="ARBA00023034"/>
    </source>
</evidence>
<dbReference type="Proteomes" id="UP001378960">
    <property type="component" value="Unassembled WGS sequence"/>
</dbReference>
<dbReference type="GO" id="GO:0046354">
    <property type="term" value="P:mannan biosynthetic process"/>
    <property type="evidence" value="ECO:0007669"/>
    <property type="project" value="UniProtKB-ARBA"/>
</dbReference>
<evidence type="ECO:0000256" key="10">
    <source>
        <dbReference type="SAM" id="Phobius"/>
    </source>
</evidence>
<accession>A0AAV5RBI4</accession>
<name>A0AAV5RBI4_PICKL</name>
<keyword evidence="7 10" id="KW-1133">Transmembrane helix</keyword>
<proteinExistence type="inferred from homology"/>
<evidence type="ECO:0000256" key="4">
    <source>
        <dbReference type="ARBA" id="ARBA00022679"/>
    </source>
</evidence>
<comment type="pathway">
    <text evidence="2">Protein modification; protein glycosylation.</text>
</comment>
<comment type="similarity">
    <text evidence="3">Belongs to the MNN1/MNT family.</text>
</comment>
<dbReference type="InterPro" id="IPR022751">
    <property type="entry name" value="Alpha_mannosyltransferase"/>
</dbReference>
<dbReference type="PANTHER" id="PTHR31646">
    <property type="entry name" value="ALPHA-1,2-MANNOSYLTRANSFERASE MNN2"/>
    <property type="match status" value="1"/>
</dbReference>
<dbReference type="GO" id="GO:0000026">
    <property type="term" value="F:alpha-1,2-mannosyltransferase activity"/>
    <property type="evidence" value="ECO:0007669"/>
    <property type="project" value="TreeGrafter"/>
</dbReference>
<dbReference type="Pfam" id="PF11051">
    <property type="entry name" value="Mannosyl_trans3"/>
    <property type="match status" value="1"/>
</dbReference>
<dbReference type="InterPro" id="IPR029044">
    <property type="entry name" value="Nucleotide-diphossugar_trans"/>
</dbReference>
<keyword evidence="8" id="KW-0333">Golgi apparatus</keyword>
<gene>
    <name evidence="11" type="ORF">DAPK24_050600</name>
</gene>
<keyword evidence="12" id="KW-1185">Reference proteome</keyword>
<evidence type="ECO:0000256" key="6">
    <source>
        <dbReference type="ARBA" id="ARBA00022968"/>
    </source>
</evidence>
<dbReference type="PANTHER" id="PTHR31646:SF1">
    <property type="entry name" value="ALPHA-1,2-MANNOSYLTRANSFERASE MNN2"/>
    <property type="match status" value="1"/>
</dbReference>
<keyword evidence="6" id="KW-0735">Signal-anchor</keyword>
<keyword evidence="5 10" id="KW-0812">Transmembrane</keyword>
<evidence type="ECO:0000256" key="7">
    <source>
        <dbReference type="ARBA" id="ARBA00022989"/>
    </source>
</evidence>